<dbReference type="Gene3D" id="3.90.400.10">
    <property type="entry name" value="Oligo-1,6-glucosidase, Domain 2"/>
    <property type="match status" value="1"/>
</dbReference>
<dbReference type="GO" id="GO:0000025">
    <property type="term" value="P:maltose catabolic process"/>
    <property type="evidence" value="ECO:0007669"/>
    <property type="project" value="TreeGrafter"/>
</dbReference>
<organism evidence="4 5">
    <name type="scientific">Suillus discolor</name>
    <dbReference type="NCBI Taxonomy" id="1912936"/>
    <lineage>
        <taxon>Eukaryota</taxon>
        <taxon>Fungi</taxon>
        <taxon>Dikarya</taxon>
        <taxon>Basidiomycota</taxon>
        <taxon>Agaricomycotina</taxon>
        <taxon>Agaricomycetes</taxon>
        <taxon>Agaricomycetidae</taxon>
        <taxon>Boletales</taxon>
        <taxon>Suillineae</taxon>
        <taxon>Suillaceae</taxon>
        <taxon>Suillus</taxon>
    </lineage>
</organism>
<evidence type="ECO:0000256" key="1">
    <source>
        <dbReference type="ARBA" id="ARBA00008061"/>
    </source>
</evidence>
<dbReference type="GO" id="GO:0004575">
    <property type="term" value="F:sucrose alpha-glucosidase activity"/>
    <property type="evidence" value="ECO:0007669"/>
    <property type="project" value="TreeGrafter"/>
</dbReference>
<keyword evidence="4" id="KW-0378">Hydrolase</keyword>
<dbReference type="GO" id="GO:0005987">
    <property type="term" value="P:sucrose catabolic process"/>
    <property type="evidence" value="ECO:0007669"/>
    <property type="project" value="TreeGrafter"/>
</dbReference>
<dbReference type="EMBL" id="JABBWM010000098">
    <property type="protein sequence ID" value="KAG2091204.1"/>
    <property type="molecule type" value="Genomic_DNA"/>
</dbReference>
<dbReference type="AlphaFoldDB" id="A0A9P7EU42"/>
<protein>
    <submittedName>
        <fullName evidence="4">Glycoside hydrolase superfamily</fullName>
    </submittedName>
</protein>
<dbReference type="SUPFAM" id="SSF51445">
    <property type="entry name" value="(Trans)glycosidases"/>
    <property type="match status" value="1"/>
</dbReference>
<dbReference type="PANTHER" id="PTHR10357">
    <property type="entry name" value="ALPHA-AMYLASE FAMILY MEMBER"/>
    <property type="match status" value="1"/>
</dbReference>
<dbReference type="Proteomes" id="UP000823399">
    <property type="component" value="Unassembled WGS sequence"/>
</dbReference>
<evidence type="ECO:0000259" key="3">
    <source>
        <dbReference type="Pfam" id="PF00128"/>
    </source>
</evidence>
<reference evidence="4" key="1">
    <citation type="journal article" date="2020" name="New Phytol.">
        <title>Comparative genomics reveals dynamic genome evolution in host specialist ectomycorrhizal fungi.</title>
        <authorList>
            <person name="Lofgren L.A."/>
            <person name="Nguyen N.H."/>
            <person name="Vilgalys R."/>
            <person name="Ruytinx J."/>
            <person name="Liao H.L."/>
            <person name="Branco S."/>
            <person name="Kuo A."/>
            <person name="LaButti K."/>
            <person name="Lipzen A."/>
            <person name="Andreopoulos W."/>
            <person name="Pangilinan J."/>
            <person name="Riley R."/>
            <person name="Hundley H."/>
            <person name="Na H."/>
            <person name="Barry K."/>
            <person name="Grigoriev I.V."/>
            <person name="Stajich J.E."/>
            <person name="Kennedy P.G."/>
        </authorList>
    </citation>
    <scope>NUCLEOTIDE SEQUENCE</scope>
    <source>
        <strain evidence="4">FC423</strain>
    </source>
</reference>
<dbReference type="InterPro" id="IPR017853">
    <property type="entry name" value="GH"/>
</dbReference>
<comment type="caution">
    <text evidence="4">The sequence shown here is derived from an EMBL/GenBank/DDBJ whole genome shotgun (WGS) entry which is preliminary data.</text>
</comment>
<dbReference type="Gene3D" id="3.20.20.80">
    <property type="entry name" value="Glycosidases"/>
    <property type="match status" value="1"/>
</dbReference>
<dbReference type="Pfam" id="PF00128">
    <property type="entry name" value="Alpha-amylase"/>
    <property type="match status" value="1"/>
</dbReference>
<dbReference type="GO" id="GO:0004574">
    <property type="term" value="F:oligo-1,6-glucosidase activity"/>
    <property type="evidence" value="ECO:0007669"/>
    <property type="project" value="TreeGrafter"/>
</dbReference>
<accession>A0A9P7EU42</accession>
<dbReference type="PANTHER" id="PTHR10357:SF232">
    <property type="entry name" value="GLYCOSYL HYDROLASE FAMILY 13 CATALYTIC DOMAIN-CONTAINING PROTEIN"/>
    <property type="match status" value="1"/>
</dbReference>
<dbReference type="InterPro" id="IPR006047">
    <property type="entry name" value="GH13_cat_dom"/>
</dbReference>
<feature type="domain" description="Glycosyl hydrolase family 13 catalytic" evidence="3">
    <location>
        <begin position="4"/>
        <end position="115"/>
    </location>
</feature>
<sequence length="115" mass="13152">TVYQVYPSSFLDVNGDGTGDLAGIIAKFDYLKDLGVDVIWLSPIYRSPLADMGYDMQALIDIDSRYGTLEDWGRLLDGAHARERNLMYVLFEPHTHAWFTASKSSKNDPKRDWYI</sequence>
<feature type="non-terminal residue" evidence="4">
    <location>
        <position position="1"/>
    </location>
</feature>
<name>A0A9P7EU42_9AGAM</name>
<gene>
    <name evidence="4" type="ORF">F5147DRAFT_586396</name>
</gene>
<evidence type="ECO:0000313" key="4">
    <source>
        <dbReference type="EMBL" id="KAG2091204.1"/>
    </source>
</evidence>
<proteinExistence type="inferred from homology"/>
<dbReference type="OrthoDB" id="1740265at2759"/>
<keyword evidence="2" id="KW-0462">Maltose metabolism</keyword>
<dbReference type="GeneID" id="64694183"/>
<evidence type="ECO:0000256" key="2">
    <source>
        <dbReference type="ARBA" id="ARBA00026248"/>
    </source>
</evidence>
<dbReference type="InterPro" id="IPR045857">
    <property type="entry name" value="O16G_dom_2"/>
</dbReference>
<dbReference type="GO" id="GO:0033934">
    <property type="term" value="F:glucan 1,4-alpha-maltotriohydrolase activity"/>
    <property type="evidence" value="ECO:0007669"/>
    <property type="project" value="TreeGrafter"/>
</dbReference>
<comment type="similarity">
    <text evidence="1">Belongs to the glycosyl hydrolase 13 family.</text>
</comment>
<dbReference type="GO" id="GO:0004556">
    <property type="term" value="F:alpha-amylase activity"/>
    <property type="evidence" value="ECO:0007669"/>
    <property type="project" value="TreeGrafter"/>
</dbReference>
<keyword evidence="5" id="KW-1185">Reference proteome</keyword>
<evidence type="ECO:0000313" key="5">
    <source>
        <dbReference type="Proteomes" id="UP000823399"/>
    </source>
</evidence>
<dbReference type="RefSeq" id="XP_041286461.1">
    <property type="nucleotide sequence ID" value="XM_041431924.1"/>
</dbReference>